<dbReference type="AlphaFoldDB" id="A0A6A5Y2U2"/>
<name>A0A6A5Y2U2_9PLEO</name>
<feature type="transmembrane region" description="Helical" evidence="1">
    <location>
        <begin position="237"/>
        <end position="257"/>
    </location>
</feature>
<keyword evidence="4" id="KW-1185">Reference proteome</keyword>
<keyword evidence="1" id="KW-0472">Membrane</keyword>
<gene>
    <name evidence="3" type="ORF">BU24DRAFT_128329</name>
</gene>
<dbReference type="PANTHER" id="PTHR34502">
    <property type="entry name" value="DUF6594 DOMAIN-CONTAINING PROTEIN-RELATED"/>
    <property type="match status" value="1"/>
</dbReference>
<dbReference type="InterPro" id="IPR046529">
    <property type="entry name" value="DUF6594"/>
</dbReference>
<sequence length="317" mass="36186">MNLPPPVTSGIAAPFIASFPIELQNIPKPPDTSIYPTPDATAKRKKAWKYEGYQEFSKWMASDDDFFVIRRFQSLNAHVILYMQNRIVKIEERLEQIHANNENTEGQRNNGSFSWDMKNEPERDRLMCELTTVLHHYNQYVETFSKIRDRPRAEDRQIRNLETFLKRKAVAEPERKFANHKADLISINPHPSTPLGKLLERTRLIRLSRMVESKADPSYQSNSGNTHYSSDAALDNLSTGSIIILGLCMLLGPMWWLEFVSNSIIRLTIITVFLACFMGSMALATVNRPFEVVASSAAYAAVLMVFMQIDGNSKQPQ</sequence>
<keyword evidence="1" id="KW-0812">Transmembrane</keyword>
<evidence type="ECO:0000259" key="2">
    <source>
        <dbReference type="Pfam" id="PF20237"/>
    </source>
</evidence>
<dbReference type="OrthoDB" id="5416037at2759"/>
<feature type="domain" description="DUF6594" evidence="2">
    <location>
        <begin position="53"/>
        <end position="304"/>
    </location>
</feature>
<proteinExistence type="predicted"/>
<dbReference type="PANTHER" id="PTHR34502:SF4">
    <property type="entry name" value="DUF6594 DOMAIN-CONTAINING PROTEIN"/>
    <property type="match status" value="1"/>
</dbReference>
<protein>
    <recommendedName>
        <fullName evidence="2">DUF6594 domain-containing protein</fullName>
    </recommendedName>
</protein>
<dbReference type="RefSeq" id="XP_033388214.1">
    <property type="nucleotide sequence ID" value="XM_033520986.1"/>
</dbReference>
<organism evidence="3 4">
    <name type="scientific">Aaosphaeria arxii CBS 175.79</name>
    <dbReference type="NCBI Taxonomy" id="1450172"/>
    <lineage>
        <taxon>Eukaryota</taxon>
        <taxon>Fungi</taxon>
        <taxon>Dikarya</taxon>
        <taxon>Ascomycota</taxon>
        <taxon>Pezizomycotina</taxon>
        <taxon>Dothideomycetes</taxon>
        <taxon>Pleosporomycetidae</taxon>
        <taxon>Pleosporales</taxon>
        <taxon>Pleosporales incertae sedis</taxon>
        <taxon>Aaosphaeria</taxon>
    </lineage>
</organism>
<feature type="transmembrane region" description="Helical" evidence="1">
    <location>
        <begin position="292"/>
        <end position="309"/>
    </location>
</feature>
<dbReference type="EMBL" id="ML978067">
    <property type="protein sequence ID" value="KAF2019875.1"/>
    <property type="molecule type" value="Genomic_DNA"/>
</dbReference>
<feature type="transmembrane region" description="Helical" evidence="1">
    <location>
        <begin position="264"/>
        <end position="286"/>
    </location>
</feature>
<evidence type="ECO:0000313" key="3">
    <source>
        <dbReference type="EMBL" id="KAF2019875.1"/>
    </source>
</evidence>
<accession>A0A6A5Y2U2</accession>
<dbReference type="Proteomes" id="UP000799778">
    <property type="component" value="Unassembled WGS sequence"/>
</dbReference>
<keyword evidence="1" id="KW-1133">Transmembrane helix</keyword>
<dbReference type="Pfam" id="PF20237">
    <property type="entry name" value="DUF6594"/>
    <property type="match status" value="1"/>
</dbReference>
<reference evidence="3" key="1">
    <citation type="journal article" date="2020" name="Stud. Mycol.">
        <title>101 Dothideomycetes genomes: a test case for predicting lifestyles and emergence of pathogens.</title>
        <authorList>
            <person name="Haridas S."/>
            <person name="Albert R."/>
            <person name="Binder M."/>
            <person name="Bloem J."/>
            <person name="Labutti K."/>
            <person name="Salamov A."/>
            <person name="Andreopoulos B."/>
            <person name="Baker S."/>
            <person name="Barry K."/>
            <person name="Bills G."/>
            <person name="Bluhm B."/>
            <person name="Cannon C."/>
            <person name="Castanera R."/>
            <person name="Culley D."/>
            <person name="Daum C."/>
            <person name="Ezra D."/>
            <person name="Gonzalez J."/>
            <person name="Henrissat B."/>
            <person name="Kuo A."/>
            <person name="Liang C."/>
            <person name="Lipzen A."/>
            <person name="Lutzoni F."/>
            <person name="Magnuson J."/>
            <person name="Mondo S."/>
            <person name="Nolan M."/>
            <person name="Ohm R."/>
            <person name="Pangilinan J."/>
            <person name="Park H.-J."/>
            <person name="Ramirez L."/>
            <person name="Alfaro M."/>
            <person name="Sun H."/>
            <person name="Tritt A."/>
            <person name="Yoshinaga Y."/>
            <person name="Zwiers L.-H."/>
            <person name="Turgeon B."/>
            <person name="Goodwin S."/>
            <person name="Spatafora J."/>
            <person name="Crous P."/>
            <person name="Grigoriev I."/>
        </authorList>
    </citation>
    <scope>NUCLEOTIDE SEQUENCE</scope>
    <source>
        <strain evidence="3">CBS 175.79</strain>
    </source>
</reference>
<evidence type="ECO:0000256" key="1">
    <source>
        <dbReference type="SAM" id="Phobius"/>
    </source>
</evidence>
<evidence type="ECO:0000313" key="4">
    <source>
        <dbReference type="Proteomes" id="UP000799778"/>
    </source>
</evidence>
<dbReference type="GeneID" id="54278383"/>